<dbReference type="PANTHER" id="PTHR44757:SF2">
    <property type="entry name" value="BIOFILM ARCHITECTURE MAINTENANCE PROTEIN MBAA"/>
    <property type="match status" value="1"/>
</dbReference>
<evidence type="ECO:0000259" key="3">
    <source>
        <dbReference type="PROSITE" id="PS50887"/>
    </source>
</evidence>
<feature type="domain" description="GGDEF" evidence="3">
    <location>
        <begin position="296"/>
        <end position="429"/>
    </location>
</feature>
<keyword evidence="1" id="KW-0472">Membrane</keyword>
<feature type="transmembrane region" description="Helical" evidence="1">
    <location>
        <begin position="6"/>
        <end position="23"/>
    </location>
</feature>
<protein>
    <submittedName>
        <fullName evidence="4">Diguanylate cyclase (GGDEF) domain-containing protein</fullName>
    </submittedName>
</protein>
<feature type="transmembrane region" description="Helical" evidence="1">
    <location>
        <begin position="62"/>
        <end position="79"/>
    </location>
</feature>
<dbReference type="InterPro" id="IPR029787">
    <property type="entry name" value="Nucleotide_cyclase"/>
</dbReference>
<dbReference type="Pfam" id="PF00990">
    <property type="entry name" value="GGDEF"/>
    <property type="match status" value="1"/>
</dbReference>
<dbReference type="NCBIfam" id="TIGR00254">
    <property type="entry name" value="GGDEF"/>
    <property type="match status" value="1"/>
</dbReference>
<dbReference type="CDD" id="cd01949">
    <property type="entry name" value="GGDEF"/>
    <property type="match status" value="1"/>
</dbReference>
<dbReference type="PROSITE" id="PS50887">
    <property type="entry name" value="GGDEF"/>
    <property type="match status" value="1"/>
</dbReference>
<evidence type="ECO:0000259" key="2">
    <source>
        <dbReference type="PROSITE" id="PS50883"/>
    </source>
</evidence>
<feature type="transmembrane region" description="Helical" evidence="1">
    <location>
        <begin position="91"/>
        <end position="110"/>
    </location>
</feature>
<feature type="transmembrane region" description="Helical" evidence="1">
    <location>
        <begin position="116"/>
        <end position="134"/>
    </location>
</feature>
<feature type="transmembrane region" description="Helical" evidence="1">
    <location>
        <begin position="196"/>
        <end position="218"/>
    </location>
</feature>
<proteinExistence type="predicted"/>
<dbReference type="SMART" id="SM00267">
    <property type="entry name" value="GGDEF"/>
    <property type="match status" value="1"/>
</dbReference>
<gene>
    <name evidence="4" type="ORF">SAMN05443244_0977</name>
</gene>
<dbReference type="OrthoDB" id="101222at2"/>
<dbReference type="PANTHER" id="PTHR44757">
    <property type="entry name" value="DIGUANYLATE CYCLASE DGCP"/>
    <property type="match status" value="1"/>
</dbReference>
<dbReference type="InterPro" id="IPR001633">
    <property type="entry name" value="EAL_dom"/>
</dbReference>
<feature type="domain" description="EAL" evidence="2">
    <location>
        <begin position="438"/>
        <end position="691"/>
    </location>
</feature>
<dbReference type="RefSeq" id="WP_074652595.1">
    <property type="nucleotide sequence ID" value="NZ_FNSD01000001.1"/>
</dbReference>
<evidence type="ECO:0000313" key="5">
    <source>
        <dbReference type="Proteomes" id="UP000182409"/>
    </source>
</evidence>
<feature type="transmembrane region" description="Helical" evidence="1">
    <location>
        <begin position="170"/>
        <end position="189"/>
    </location>
</feature>
<organism evidence="4 5">
    <name type="scientific">Terriglobus roseus</name>
    <dbReference type="NCBI Taxonomy" id="392734"/>
    <lineage>
        <taxon>Bacteria</taxon>
        <taxon>Pseudomonadati</taxon>
        <taxon>Acidobacteriota</taxon>
        <taxon>Terriglobia</taxon>
        <taxon>Terriglobales</taxon>
        <taxon>Acidobacteriaceae</taxon>
        <taxon>Terriglobus</taxon>
    </lineage>
</organism>
<dbReference type="SUPFAM" id="SSF55073">
    <property type="entry name" value="Nucleotide cyclase"/>
    <property type="match status" value="1"/>
</dbReference>
<reference evidence="4 5" key="1">
    <citation type="submission" date="2016-10" db="EMBL/GenBank/DDBJ databases">
        <authorList>
            <person name="de Groot N.N."/>
        </authorList>
    </citation>
    <scope>NUCLEOTIDE SEQUENCE [LARGE SCALE GENOMIC DNA]</scope>
    <source>
        <strain evidence="4 5">AB35.6</strain>
    </source>
</reference>
<accession>A0A1H4K2Y1</accession>
<feature type="transmembrane region" description="Helical" evidence="1">
    <location>
        <begin position="30"/>
        <end position="50"/>
    </location>
</feature>
<dbReference type="Gene3D" id="3.20.20.450">
    <property type="entry name" value="EAL domain"/>
    <property type="match status" value="1"/>
</dbReference>
<sequence length="694" mass="75522">MQSEILDITIIGCLVLLFGSTYQKRPSSMVGAWLFGWVMILVHFAVRLMAPSGVIANRTVSSISMAALLACGVMFLAAPPRPDRGRIGNDLLWVLGIAGSGTLVCLVMAVCEFASPLPYFAAGTIATVGWLGYSAKLQGTPPFVRLLLSTAVSATVCWFDWAILHGRIDLLLSILLTQVYVLVGLTYIGTIRRISAGTLTVLLGLIAWATVFPAAVFLDHLRIEQRVHPEFWNIPKYFVAFGMMLMLLEDEILAANEAGTNLLFQATHDQLTGLRNRATLEQDLKSAVEAARDESTKCALICFDLDRFKHINDTYGHGVGDICLQTAGMRLSQLKALNYTSARIGGEEFALVLSGISLHEEAESFGRQVGIALKQPMQAEKFLIEITASIGIAVFPDDGSDSAALWRNADSAMYRAKKSGGNQMVSMSPEILQLSSEANDMEVSLRRALREGGLELFLQPILNVSGRIHSIEALVRLHHPKQGMVFPNRFISIAEERGLIVPLSAWVFNEVCAQIVNWRDAGIPLVPIALNISAVEISSPTFAVTVLDSLSHFGVDPSLIGMEITETAMLRNIHEAARQIKILADAGICFSVDDFGVGYSSLGQLDNLELDTLKIDSSFVNRLSAAEGTRSIVAAIITMAHALGLKVVAEGIENQDTFDHLSRLKCDLFQGFFLGKPQPPDQMKQLLLSACMDA</sequence>
<keyword evidence="1" id="KW-0812">Transmembrane</keyword>
<dbReference type="CDD" id="cd01948">
    <property type="entry name" value="EAL"/>
    <property type="match status" value="1"/>
</dbReference>
<dbReference type="InterPro" id="IPR035919">
    <property type="entry name" value="EAL_sf"/>
</dbReference>
<dbReference type="Gene3D" id="3.30.70.270">
    <property type="match status" value="1"/>
</dbReference>
<dbReference type="Proteomes" id="UP000182409">
    <property type="component" value="Unassembled WGS sequence"/>
</dbReference>
<name>A0A1H4K2Y1_9BACT</name>
<dbReference type="SUPFAM" id="SSF141868">
    <property type="entry name" value="EAL domain-like"/>
    <property type="match status" value="1"/>
</dbReference>
<dbReference type="InterPro" id="IPR000160">
    <property type="entry name" value="GGDEF_dom"/>
</dbReference>
<dbReference type="AlphaFoldDB" id="A0A1H4K2Y1"/>
<dbReference type="PROSITE" id="PS50883">
    <property type="entry name" value="EAL"/>
    <property type="match status" value="1"/>
</dbReference>
<dbReference type="InterPro" id="IPR043128">
    <property type="entry name" value="Rev_trsase/Diguanyl_cyclase"/>
</dbReference>
<dbReference type="EMBL" id="FNSD01000001">
    <property type="protein sequence ID" value="SEB52904.1"/>
    <property type="molecule type" value="Genomic_DNA"/>
</dbReference>
<evidence type="ECO:0000256" key="1">
    <source>
        <dbReference type="SAM" id="Phobius"/>
    </source>
</evidence>
<feature type="transmembrane region" description="Helical" evidence="1">
    <location>
        <begin position="146"/>
        <end position="164"/>
    </location>
</feature>
<dbReference type="Pfam" id="PF00563">
    <property type="entry name" value="EAL"/>
    <property type="match status" value="1"/>
</dbReference>
<evidence type="ECO:0000313" key="4">
    <source>
        <dbReference type="EMBL" id="SEB52904.1"/>
    </source>
</evidence>
<dbReference type="InterPro" id="IPR052155">
    <property type="entry name" value="Biofilm_reg_signaling"/>
</dbReference>
<dbReference type="SMART" id="SM00052">
    <property type="entry name" value="EAL"/>
    <property type="match status" value="1"/>
</dbReference>
<keyword evidence="1" id="KW-1133">Transmembrane helix</keyword>